<dbReference type="Gene3D" id="2.150.10.10">
    <property type="entry name" value="Serralysin-like metalloprotease, C-terminal"/>
    <property type="match status" value="1"/>
</dbReference>
<proteinExistence type="inferred from homology"/>
<dbReference type="GO" id="GO:0031012">
    <property type="term" value="C:extracellular matrix"/>
    <property type="evidence" value="ECO:0007669"/>
    <property type="project" value="InterPro"/>
</dbReference>
<dbReference type="Gene3D" id="3.40.390.10">
    <property type="entry name" value="Collagenase (Catalytic Domain)"/>
    <property type="match status" value="1"/>
</dbReference>
<dbReference type="InterPro" id="IPR024079">
    <property type="entry name" value="MetalloPept_cat_dom_sf"/>
</dbReference>
<dbReference type="SMART" id="SM00235">
    <property type="entry name" value="ZnMc"/>
    <property type="match status" value="1"/>
</dbReference>
<organism evidence="11 12">
    <name type="scientific">Microvirga aerophila</name>
    <dbReference type="NCBI Taxonomy" id="670291"/>
    <lineage>
        <taxon>Bacteria</taxon>
        <taxon>Pseudomonadati</taxon>
        <taxon>Pseudomonadota</taxon>
        <taxon>Alphaproteobacteria</taxon>
        <taxon>Hyphomicrobiales</taxon>
        <taxon>Methylobacteriaceae</taxon>
        <taxon>Microvirga</taxon>
    </lineage>
</organism>
<keyword evidence="7" id="KW-0677">Repeat</keyword>
<dbReference type="SUPFAM" id="SSF55486">
    <property type="entry name" value="Metalloproteases ('zincins'), catalytic domain"/>
    <property type="match status" value="1"/>
</dbReference>
<evidence type="ECO:0000313" key="12">
    <source>
        <dbReference type="Proteomes" id="UP000321085"/>
    </source>
</evidence>
<dbReference type="RefSeq" id="WP_114187567.1">
    <property type="nucleotide sequence ID" value="NZ_BJYU01000041.1"/>
</dbReference>
<dbReference type="SUPFAM" id="SSF51120">
    <property type="entry name" value="beta-Roll"/>
    <property type="match status" value="1"/>
</dbReference>
<feature type="domain" description="Peptidase metallopeptidase" evidence="10">
    <location>
        <begin position="40"/>
        <end position="230"/>
    </location>
</feature>
<dbReference type="EMBL" id="BJYU01000041">
    <property type="protein sequence ID" value="GEO15403.1"/>
    <property type="molecule type" value="Genomic_DNA"/>
</dbReference>
<keyword evidence="8" id="KW-0378">Hydrolase</keyword>
<keyword evidence="4" id="KW-0964">Secreted</keyword>
<name>A0A512BTU6_9HYPH</name>
<accession>A0A512BTU6</accession>
<keyword evidence="11" id="KW-0482">Metalloprotease</keyword>
<evidence type="ECO:0000313" key="11">
    <source>
        <dbReference type="EMBL" id="GEO15403.1"/>
    </source>
</evidence>
<dbReference type="InterPro" id="IPR013858">
    <property type="entry name" value="Peptidase_M10B_C"/>
</dbReference>
<dbReference type="PRINTS" id="PR00313">
    <property type="entry name" value="CABNDNGRPT"/>
</dbReference>
<dbReference type="CDD" id="cd04277">
    <property type="entry name" value="ZnMc_serralysin_like"/>
    <property type="match status" value="1"/>
</dbReference>
<evidence type="ECO:0000256" key="2">
    <source>
        <dbReference type="ARBA" id="ARBA00004613"/>
    </source>
</evidence>
<evidence type="ECO:0000256" key="7">
    <source>
        <dbReference type="ARBA" id="ARBA00022737"/>
    </source>
</evidence>
<dbReference type="Pfam" id="PF08548">
    <property type="entry name" value="Peptidase_M10_C"/>
    <property type="match status" value="1"/>
</dbReference>
<dbReference type="InterPro" id="IPR006026">
    <property type="entry name" value="Peptidase_Metallo"/>
</dbReference>
<dbReference type="InterPro" id="IPR011049">
    <property type="entry name" value="Serralysin-like_metalloprot_C"/>
</dbReference>
<protein>
    <submittedName>
        <fullName evidence="11">Metalloprotease</fullName>
    </submittedName>
</protein>
<dbReference type="Pfam" id="PF00413">
    <property type="entry name" value="Peptidase_M10"/>
    <property type="match status" value="1"/>
</dbReference>
<keyword evidence="5 11" id="KW-0645">Protease</keyword>
<comment type="caution">
    <text evidence="11">The sequence shown here is derived from an EMBL/GenBank/DDBJ whole genome shotgun (WGS) entry which is preliminary data.</text>
</comment>
<dbReference type="InterPro" id="IPR018511">
    <property type="entry name" value="Hemolysin-typ_Ca-bd_CS"/>
</dbReference>
<dbReference type="GO" id="GO:0006508">
    <property type="term" value="P:proteolysis"/>
    <property type="evidence" value="ECO:0007669"/>
    <property type="project" value="UniProtKB-KW"/>
</dbReference>
<keyword evidence="12" id="KW-1185">Reference proteome</keyword>
<dbReference type="OrthoDB" id="223957at2"/>
<evidence type="ECO:0000259" key="10">
    <source>
        <dbReference type="SMART" id="SM00235"/>
    </source>
</evidence>
<evidence type="ECO:0000256" key="3">
    <source>
        <dbReference type="ARBA" id="ARBA00009490"/>
    </source>
</evidence>
<dbReference type="GO" id="GO:0008270">
    <property type="term" value="F:zinc ion binding"/>
    <property type="evidence" value="ECO:0007669"/>
    <property type="project" value="InterPro"/>
</dbReference>
<comment type="subcellular location">
    <subcellularLocation>
        <location evidence="2">Secreted</location>
    </subcellularLocation>
</comment>
<keyword evidence="6" id="KW-0479">Metal-binding</keyword>
<evidence type="ECO:0000256" key="5">
    <source>
        <dbReference type="ARBA" id="ARBA00022670"/>
    </source>
</evidence>
<dbReference type="InterPro" id="IPR034033">
    <property type="entry name" value="Serralysin-like"/>
</dbReference>
<gene>
    <name evidence="11" type="ORF">MAE02_30990</name>
</gene>
<dbReference type="Proteomes" id="UP000321085">
    <property type="component" value="Unassembled WGS sequence"/>
</dbReference>
<dbReference type="GO" id="GO:0005509">
    <property type="term" value="F:calcium ion binding"/>
    <property type="evidence" value="ECO:0007669"/>
    <property type="project" value="InterPro"/>
</dbReference>
<dbReference type="GO" id="GO:0004222">
    <property type="term" value="F:metalloendopeptidase activity"/>
    <property type="evidence" value="ECO:0007669"/>
    <property type="project" value="InterPro"/>
</dbReference>
<evidence type="ECO:0000256" key="4">
    <source>
        <dbReference type="ARBA" id="ARBA00022525"/>
    </source>
</evidence>
<dbReference type="GO" id="GO:0005615">
    <property type="term" value="C:extracellular space"/>
    <property type="evidence" value="ECO:0007669"/>
    <property type="project" value="InterPro"/>
</dbReference>
<evidence type="ECO:0000256" key="1">
    <source>
        <dbReference type="ARBA" id="ARBA00001913"/>
    </source>
</evidence>
<evidence type="ECO:0000256" key="8">
    <source>
        <dbReference type="ARBA" id="ARBA00022801"/>
    </source>
</evidence>
<dbReference type="InterPro" id="IPR001818">
    <property type="entry name" value="Pept_M10_metallopeptidase"/>
</dbReference>
<dbReference type="PROSITE" id="PS00330">
    <property type="entry name" value="HEMOLYSIN_CALCIUM"/>
    <property type="match status" value="1"/>
</dbReference>
<dbReference type="Pfam" id="PF00353">
    <property type="entry name" value="HemolysinCabind"/>
    <property type="match status" value="1"/>
</dbReference>
<sequence>MATPTTNSVSASMVETSGYGAASALIWGYRWGDNSMGSPVSVTWSVPTSSSTFAASALYGSKTETDAWHTFTAAERTAAHKAIQAWDNVAGITLQKVTETASDVGEVRFALTSANASSGLAGHAYSPGTFASSGDVWMQYQNWHPGHGASVKPGSADYLTLLHEIGHALGLKHPFETASTNSAKLSSKQDSYFQTVMSYSAKPGFDGGADFYPTTPMYLDIVAMQALYGSGSANTGSNVYRFSDAKKYWQTIYDTGGRDTIAYSGDAGSIIDLRPGKLSSMGAPIHFSDGSSSRATIAVGPDTVIEVAVGGAGNDKITGNSAANSLRGGSGNDMLNGGLGNDVLAGGPGRDVFLFNTKPSASNVDHIVDFSSRVDVIKLENAIFTGLKAGSLASGAFWTGAAAHDGNDRIIHNRGTGSLFYDPDGTGAAPQVEFARLDRTLSASASDFIIV</sequence>
<keyword evidence="9" id="KW-0862">Zinc</keyword>
<dbReference type="AlphaFoldDB" id="A0A512BTU6"/>
<reference evidence="11 12" key="1">
    <citation type="submission" date="2019-07" db="EMBL/GenBank/DDBJ databases">
        <title>Whole genome shotgun sequence of Microvirga aerophila NBRC 106136.</title>
        <authorList>
            <person name="Hosoyama A."/>
            <person name="Uohara A."/>
            <person name="Ohji S."/>
            <person name="Ichikawa N."/>
        </authorList>
    </citation>
    <scope>NUCLEOTIDE SEQUENCE [LARGE SCALE GENOMIC DNA]</scope>
    <source>
        <strain evidence="11 12">NBRC 106136</strain>
    </source>
</reference>
<comment type="similarity">
    <text evidence="3">Belongs to the peptidase M10B family.</text>
</comment>
<evidence type="ECO:0000256" key="6">
    <source>
        <dbReference type="ARBA" id="ARBA00022723"/>
    </source>
</evidence>
<comment type="cofactor">
    <cofactor evidence="1">
        <name>Ca(2+)</name>
        <dbReference type="ChEBI" id="CHEBI:29108"/>
    </cofactor>
</comment>
<dbReference type="InterPro" id="IPR001343">
    <property type="entry name" value="Hemolysn_Ca-bd"/>
</dbReference>
<evidence type="ECO:0000256" key="9">
    <source>
        <dbReference type="ARBA" id="ARBA00022833"/>
    </source>
</evidence>